<gene>
    <name evidence="1" type="ORF">QLS65_08065</name>
</gene>
<evidence type="ECO:0000313" key="1">
    <source>
        <dbReference type="EMBL" id="MDI5894846.1"/>
    </source>
</evidence>
<accession>A0ABT6V9D8</accession>
<comment type="caution">
    <text evidence="1">The sequence shown here is derived from an EMBL/GenBank/DDBJ whole genome shotgun (WGS) entry which is preliminary data.</text>
</comment>
<dbReference type="Proteomes" id="UP001243403">
    <property type="component" value="Unassembled WGS sequence"/>
</dbReference>
<evidence type="ECO:0000313" key="2">
    <source>
        <dbReference type="Proteomes" id="UP001243403"/>
    </source>
</evidence>
<reference evidence="1 2" key="1">
    <citation type="submission" date="2023-04" db="EMBL/GenBank/DDBJ databases">
        <title>Two novel species of Flavobacterium.</title>
        <authorList>
            <person name="Liu Q."/>
            <person name="Xin Y.-H."/>
        </authorList>
    </citation>
    <scope>NUCLEOTIDE SEQUENCE [LARGE SCALE GENOMIC DNA]</scope>
    <source>
        <strain evidence="1 2">LB1P51</strain>
    </source>
</reference>
<proteinExistence type="predicted"/>
<keyword evidence="2" id="KW-1185">Reference proteome</keyword>
<sequence length="82" mass="9625">MKVKISKARSRAFAIKRRRCMMSEEDIGRITPQKAMVLLRKDGIDIDVEQAKIILNFLYEISEIVVDTYLDQQKKVYLPTHK</sequence>
<dbReference type="EMBL" id="JASCRZ010000003">
    <property type="protein sequence ID" value="MDI5894846.1"/>
    <property type="molecule type" value="Genomic_DNA"/>
</dbReference>
<organism evidence="1 2">
    <name type="scientific">Flavobacterium algoritolerans</name>
    <dbReference type="NCBI Taxonomy" id="3041254"/>
    <lineage>
        <taxon>Bacteria</taxon>
        <taxon>Pseudomonadati</taxon>
        <taxon>Bacteroidota</taxon>
        <taxon>Flavobacteriia</taxon>
        <taxon>Flavobacteriales</taxon>
        <taxon>Flavobacteriaceae</taxon>
        <taxon>Flavobacterium</taxon>
    </lineage>
</organism>
<name>A0ABT6V9D8_9FLAO</name>
<dbReference type="RefSeq" id="WP_282716568.1">
    <property type="nucleotide sequence ID" value="NZ_JASCRZ010000003.1"/>
</dbReference>
<protein>
    <submittedName>
        <fullName evidence="1">Uncharacterized protein</fullName>
    </submittedName>
</protein>